<dbReference type="GO" id="GO:0046872">
    <property type="term" value="F:metal ion binding"/>
    <property type="evidence" value="ECO:0007669"/>
    <property type="project" value="UniProtKB-UniRule"/>
</dbReference>
<dbReference type="InterPro" id="IPR032466">
    <property type="entry name" value="Metal_Hydrolase"/>
</dbReference>
<dbReference type="PROSITE" id="PS51365">
    <property type="entry name" value="RENAL_DIPEPTIDASE_2"/>
    <property type="match status" value="1"/>
</dbReference>
<dbReference type="Proteomes" id="UP000053201">
    <property type="component" value="Unassembled WGS sequence"/>
</dbReference>
<proteinExistence type="inferred from homology"/>
<dbReference type="RefSeq" id="XP_016609824.1">
    <property type="nucleotide sequence ID" value="XM_016751838.1"/>
</dbReference>
<reference evidence="3 4" key="1">
    <citation type="submission" date="2009-08" db="EMBL/GenBank/DDBJ databases">
        <title>The Genome Sequence of Spizellomyces punctatus strain DAOM BR117.</title>
        <authorList>
            <consortium name="The Broad Institute Genome Sequencing Platform"/>
            <person name="Russ C."/>
            <person name="Cuomo C."/>
            <person name="Shea T."/>
            <person name="Young S.K."/>
            <person name="Zeng Q."/>
            <person name="Koehrsen M."/>
            <person name="Haas B."/>
            <person name="Borodovsky M."/>
            <person name="Guigo R."/>
            <person name="Alvarado L."/>
            <person name="Berlin A."/>
            <person name="Bochicchio J."/>
            <person name="Borenstein D."/>
            <person name="Chapman S."/>
            <person name="Chen Z."/>
            <person name="Engels R."/>
            <person name="Freedman E."/>
            <person name="Gellesch M."/>
            <person name="Goldberg J."/>
            <person name="Griggs A."/>
            <person name="Gujja S."/>
            <person name="Heiman D."/>
            <person name="Hepburn T."/>
            <person name="Howarth C."/>
            <person name="Jen D."/>
            <person name="Larson L."/>
            <person name="Lewis B."/>
            <person name="Mehta T."/>
            <person name="Park D."/>
            <person name="Pearson M."/>
            <person name="Roberts A."/>
            <person name="Saif S."/>
            <person name="Shenoy N."/>
            <person name="Sisk P."/>
            <person name="Stolte C."/>
            <person name="Sykes S."/>
            <person name="Thomson T."/>
            <person name="Walk T."/>
            <person name="White J."/>
            <person name="Yandava C."/>
            <person name="Burger G."/>
            <person name="Gray M.W."/>
            <person name="Holland P.W.H."/>
            <person name="King N."/>
            <person name="Lang F.B.F."/>
            <person name="Roger A.J."/>
            <person name="Ruiz-Trillo I."/>
            <person name="Lander E."/>
            <person name="Nusbaum C."/>
        </authorList>
    </citation>
    <scope>NUCLEOTIDE SEQUENCE [LARGE SCALE GENOMIC DNA]</scope>
    <source>
        <strain evidence="3 4">DAOM BR117</strain>
    </source>
</reference>
<evidence type="ECO:0000313" key="3">
    <source>
        <dbReference type="EMBL" id="KND01785.1"/>
    </source>
</evidence>
<keyword evidence="1" id="KW-0479">Metal-binding</keyword>
<dbReference type="Pfam" id="PF01244">
    <property type="entry name" value="Peptidase_M19"/>
    <property type="match status" value="1"/>
</dbReference>
<sequence length="441" mass="48903">MDHTLQGTGPSRSEKASLPIAFTDKRSTYPYAKRRPTSISSPARLAALLTAALAAILLLHCYWGPGAGDASGFKLANVAEEVLPYNDFLGRAKQILKRVPLIDGHNDLPFSLQMRNGGQINDLNLTDLGSPYHTDMKRLKSGRVGAQFWSAYVPCSDYTKKSDDVKFTLEQIDLVHRMVDYYPETLEFARSSHDIARIHKHGRVASLIGLEGGHQIDNSLGTLRQYYDLGVRYMTLTHTCHTAWADSCTGEPLHGGLTDFGEKVVREMNRLGMLVDISHVSHDTMRDVLRVTAAPLFFSHSSAYELCKIPRNVPDDILRQLPEKDGVVMINFYPRFVSCSANSTLELVADHISHVAEVAGPEHVGLGSDFDGIDVVPKGLEDVSKYPDLIAELLRRGFSEKEVEGIVGKNLLRILERTEQVAKKLRGEKPAEVKLPVNKTC</sequence>
<dbReference type="OrthoDB" id="445695at2759"/>
<comment type="catalytic activity">
    <reaction evidence="1">
        <text>an L-aminoacyl-L-amino acid + H2O = 2 an L-alpha-amino acid</text>
        <dbReference type="Rhea" id="RHEA:48940"/>
        <dbReference type="ChEBI" id="CHEBI:15377"/>
        <dbReference type="ChEBI" id="CHEBI:59869"/>
        <dbReference type="ChEBI" id="CHEBI:77460"/>
        <dbReference type="EC" id="3.4.13.19"/>
    </reaction>
</comment>
<dbReference type="AlphaFoldDB" id="A0A0L0HLK5"/>
<dbReference type="STRING" id="645134.A0A0L0HLK5"/>
<keyword evidence="1" id="KW-0645">Protease</keyword>
<dbReference type="FunFam" id="3.20.20.140:FF:000030">
    <property type="entry name" value="Dipeptidase"/>
    <property type="match status" value="1"/>
</dbReference>
<keyword evidence="2" id="KW-0472">Membrane</keyword>
<dbReference type="CDD" id="cd01301">
    <property type="entry name" value="rDP_like"/>
    <property type="match status" value="1"/>
</dbReference>
<protein>
    <recommendedName>
        <fullName evidence="1">Dipeptidase</fullName>
        <ecNumber evidence="1">3.4.13.19</ecNumber>
    </recommendedName>
</protein>
<dbReference type="EMBL" id="KQ257454">
    <property type="protein sequence ID" value="KND01785.1"/>
    <property type="molecule type" value="Genomic_DNA"/>
</dbReference>
<comment type="cofactor">
    <cofactor evidence="1">
        <name>Zn(2+)</name>
        <dbReference type="ChEBI" id="CHEBI:29105"/>
    </cofactor>
</comment>
<dbReference type="OMA" id="CDHPRNI"/>
<keyword evidence="1" id="KW-0862">Zinc</keyword>
<dbReference type="GeneID" id="27687083"/>
<dbReference type="InterPro" id="IPR008257">
    <property type="entry name" value="Pept_M19"/>
</dbReference>
<keyword evidence="2" id="KW-1133">Transmembrane helix</keyword>
<dbReference type="PANTHER" id="PTHR10443:SF12">
    <property type="entry name" value="DIPEPTIDASE"/>
    <property type="match status" value="1"/>
</dbReference>
<dbReference type="eggNOG" id="KOG4127">
    <property type="taxonomic scope" value="Eukaryota"/>
</dbReference>
<keyword evidence="1" id="KW-0378">Hydrolase</keyword>
<dbReference type="EC" id="3.4.13.19" evidence="1"/>
<evidence type="ECO:0000256" key="2">
    <source>
        <dbReference type="SAM" id="Phobius"/>
    </source>
</evidence>
<dbReference type="PROSITE" id="PS00869">
    <property type="entry name" value="RENAL_DIPEPTIDASE_1"/>
    <property type="match status" value="1"/>
</dbReference>
<comment type="similarity">
    <text evidence="1">Belongs to the metallo-dependent hydrolases superfamily. Peptidase M19 family.</text>
</comment>
<dbReference type="InterPro" id="IPR000180">
    <property type="entry name" value="Dipep_AS"/>
</dbReference>
<accession>A0A0L0HLK5</accession>
<keyword evidence="1" id="KW-0224">Dipeptidase</keyword>
<organism evidence="3 4">
    <name type="scientific">Spizellomyces punctatus (strain DAOM BR117)</name>
    <dbReference type="NCBI Taxonomy" id="645134"/>
    <lineage>
        <taxon>Eukaryota</taxon>
        <taxon>Fungi</taxon>
        <taxon>Fungi incertae sedis</taxon>
        <taxon>Chytridiomycota</taxon>
        <taxon>Chytridiomycota incertae sedis</taxon>
        <taxon>Chytridiomycetes</taxon>
        <taxon>Spizellomycetales</taxon>
        <taxon>Spizellomycetaceae</taxon>
        <taxon>Spizellomyces</taxon>
    </lineage>
</organism>
<evidence type="ECO:0000313" key="4">
    <source>
        <dbReference type="Proteomes" id="UP000053201"/>
    </source>
</evidence>
<keyword evidence="4" id="KW-1185">Reference proteome</keyword>
<dbReference type="InParanoid" id="A0A0L0HLK5"/>
<dbReference type="GO" id="GO:0006508">
    <property type="term" value="P:proteolysis"/>
    <property type="evidence" value="ECO:0007669"/>
    <property type="project" value="UniProtKB-KW"/>
</dbReference>
<dbReference type="GO" id="GO:0070573">
    <property type="term" value="F:metallodipeptidase activity"/>
    <property type="evidence" value="ECO:0007669"/>
    <property type="project" value="InterPro"/>
</dbReference>
<dbReference type="PANTHER" id="PTHR10443">
    <property type="entry name" value="MICROSOMAL DIPEPTIDASE"/>
    <property type="match status" value="1"/>
</dbReference>
<name>A0A0L0HLK5_SPIPD</name>
<keyword evidence="2" id="KW-0812">Transmembrane</keyword>
<gene>
    <name evidence="3" type="ORF">SPPG_03577</name>
</gene>
<keyword evidence="1" id="KW-0482">Metalloprotease</keyword>
<dbReference type="Gene3D" id="3.20.20.140">
    <property type="entry name" value="Metal-dependent hydrolases"/>
    <property type="match status" value="1"/>
</dbReference>
<dbReference type="SUPFAM" id="SSF51556">
    <property type="entry name" value="Metallo-dependent hydrolases"/>
    <property type="match status" value="1"/>
</dbReference>
<feature type="transmembrane region" description="Helical" evidence="2">
    <location>
        <begin position="43"/>
        <end position="65"/>
    </location>
</feature>
<dbReference type="VEuPathDB" id="FungiDB:SPPG_03577"/>
<evidence type="ECO:0000256" key="1">
    <source>
        <dbReference type="RuleBase" id="RU341113"/>
    </source>
</evidence>